<dbReference type="Proteomes" id="UP000523087">
    <property type="component" value="Unassembled WGS sequence"/>
</dbReference>
<organism evidence="1 2">
    <name type="scientific">Thermaerobacillus caldiproteolyticus</name>
    <dbReference type="NCBI Taxonomy" id="247480"/>
    <lineage>
        <taxon>Bacteria</taxon>
        <taxon>Bacillati</taxon>
        <taxon>Bacillota</taxon>
        <taxon>Bacilli</taxon>
        <taxon>Bacillales</taxon>
        <taxon>Anoxybacillaceae</taxon>
        <taxon>Thermaerobacillus</taxon>
    </lineage>
</organism>
<comment type="caution">
    <text evidence="1">The sequence shown here is derived from an EMBL/GenBank/DDBJ whole genome shotgun (WGS) entry which is preliminary data.</text>
</comment>
<reference evidence="1 2" key="1">
    <citation type="submission" date="2020-07" db="EMBL/GenBank/DDBJ databases">
        <title>Genomic Encyclopedia of Type Strains, Phase IV (KMG-IV): sequencing the most valuable type-strain genomes for metagenomic binning, comparative biology and taxonomic classification.</title>
        <authorList>
            <person name="Goeker M."/>
        </authorList>
    </citation>
    <scope>NUCLEOTIDE SEQUENCE [LARGE SCALE GENOMIC DNA]</scope>
    <source>
        <strain evidence="1 2">DSM 15730</strain>
    </source>
</reference>
<name>A0A7V9Z3L1_9BACL</name>
<dbReference type="AlphaFoldDB" id="A0A7V9Z3L1"/>
<dbReference type="RefSeq" id="WP_220129347.1">
    <property type="nucleotide sequence ID" value="NZ_JACDUT010000001.1"/>
</dbReference>
<gene>
    <name evidence="1" type="ORF">HNR31_000156</name>
</gene>
<evidence type="ECO:0000313" key="1">
    <source>
        <dbReference type="EMBL" id="MBA2873404.1"/>
    </source>
</evidence>
<protein>
    <submittedName>
        <fullName evidence="1">Uncharacterized protein</fullName>
    </submittedName>
</protein>
<sequence length="163" mass="19400">MPTPHPYGIETITMGVAPSGIKVINYEHKGDEWEQKMEKFKNEVLMDIQKTFNLDLNAYQKYEYEQLRYQAEQGKFMKLAKINEDIVINELNKEIKPPYKNVIYPMTFIKGDEAFILYKKADGTNVLYTLRKKNDNWLILNKETKEGKEMAKELLWYMFKQIN</sequence>
<dbReference type="EMBL" id="JACDUT010000001">
    <property type="protein sequence ID" value="MBA2873404.1"/>
    <property type="molecule type" value="Genomic_DNA"/>
</dbReference>
<proteinExistence type="predicted"/>
<accession>A0A7V9Z3L1</accession>
<evidence type="ECO:0000313" key="2">
    <source>
        <dbReference type="Proteomes" id="UP000523087"/>
    </source>
</evidence>
<keyword evidence="2" id="KW-1185">Reference proteome</keyword>